<evidence type="ECO:0000259" key="2">
    <source>
        <dbReference type="Pfam" id="PF03807"/>
    </source>
</evidence>
<gene>
    <name evidence="3" type="ORF">WDS16_08450</name>
</gene>
<name>A0ABZ2PMY7_9NOCA</name>
<dbReference type="PANTHER" id="PTHR14239:SF10">
    <property type="entry name" value="REDUCTASE"/>
    <property type="match status" value="1"/>
</dbReference>
<proteinExistence type="predicted"/>
<evidence type="ECO:0000313" key="3">
    <source>
        <dbReference type="EMBL" id="WXG70509.1"/>
    </source>
</evidence>
<dbReference type="Pfam" id="PF03807">
    <property type="entry name" value="F420_oxidored"/>
    <property type="match status" value="1"/>
</dbReference>
<dbReference type="InterPro" id="IPR036291">
    <property type="entry name" value="NAD(P)-bd_dom_sf"/>
</dbReference>
<dbReference type="Proteomes" id="UP001432000">
    <property type="component" value="Chromosome"/>
</dbReference>
<evidence type="ECO:0000313" key="4">
    <source>
        <dbReference type="Proteomes" id="UP001432000"/>
    </source>
</evidence>
<dbReference type="PANTHER" id="PTHR14239">
    <property type="entry name" value="DUDULIN-RELATED"/>
    <property type="match status" value="1"/>
</dbReference>
<protein>
    <submittedName>
        <fullName evidence="3">NAD(P)-binding domain-containing protein</fullName>
    </submittedName>
</protein>
<dbReference type="SUPFAM" id="SSF51735">
    <property type="entry name" value="NAD(P)-binding Rossmann-fold domains"/>
    <property type="match status" value="1"/>
</dbReference>
<dbReference type="Gene3D" id="3.40.50.720">
    <property type="entry name" value="NAD(P)-binding Rossmann-like Domain"/>
    <property type="match status" value="1"/>
</dbReference>
<keyword evidence="1" id="KW-0560">Oxidoreductase</keyword>
<evidence type="ECO:0000256" key="1">
    <source>
        <dbReference type="ARBA" id="ARBA00023002"/>
    </source>
</evidence>
<reference evidence="3 4" key="1">
    <citation type="submission" date="2024-03" db="EMBL/GenBank/DDBJ databases">
        <title>Natural products discovery in diverse microorganisms through a two-stage MS feature dereplication strategy.</title>
        <authorList>
            <person name="Zhang R."/>
        </authorList>
    </citation>
    <scope>NUCLEOTIDE SEQUENCE [LARGE SCALE GENOMIC DNA]</scope>
    <source>
        <strain evidence="3 4">18930</strain>
    </source>
</reference>
<accession>A0ABZ2PMY7</accession>
<keyword evidence="4" id="KW-1185">Reference proteome</keyword>
<dbReference type="EMBL" id="CP147846">
    <property type="protein sequence ID" value="WXG70509.1"/>
    <property type="molecule type" value="Genomic_DNA"/>
</dbReference>
<sequence length="222" mass="23015">MTLPSHPTVSILGVGGIGLPIARLWSRAGHRLVLGSRTPDRLRSGIESLGITADIVTPSEAARRADIALLAVPYPALAELAEAVATDLDGTIVIDATNPMGLADDGRIISTLDDGRASGVHTAELLPSSTVVRAFSHVMEELLWPRGTGQSKFWGMAVAGDDYNAKAVTSGLISDAGFEPVDIGTLAESSPLDPGGALFPNMFTPEDLRITAGVSIPVAVGR</sequence>
<dbReference type="InterPro" id="IPR028939">
    <property type="entry name" value="P5C_Rdtase_cat_N"/>
</dbReference>
<dbReference type="RefSeq" id="WP_338891965.1">
    <property type="nucleotide sequence ID" value="NZ_CP147846.1"/>
</dbReference>
<feature type="domain" description="Pyrroline-5-carboxylate reductase catalytic N-terminal" evidence="2">
    <location>
        <begin position="9"/>
        <end position="99"/>
    </location>
</feature>
<organism evidence="3 4">
    <name type="scientific">Rhodococcus sovatensis</name>
    <dbReference type="NCBI Taxonomy" id="1805840"/>
    <lineage>
        <taxon>Bacteria</taxon>
        <taxon>Bacillati</taxon>
        <taxon>Actinomycetota</taxon>
        <taxon>Actinomycetes</taxon>
        <taxon>Mycobacteriales</taxon>
        <taxon>Nocardiaceae</taxon>
        <taxon>Rhodococcus</taxon>
    </lineage>
</organism>
<dbReference type="InterPro" id="IPR051267">
    <property type="entry name" value="STEAP_metalloreductase"/>
</dbReference>